<dbReference type="PANTHER" id="PTHR13457:SF1">
    <property type="entry name" value="HEAT REPEAT-CONTAINING PROTEIN 1"/>
    <property type="match status" value="1"/>
</dbReference>
<comment type="subcellular location">
    <subcellularLocation>
        <location evidence="1 7">Nucleus</location>
        <location evidence="1 7">Nucleolus</location>
    </subcellularLocation>
</comment>
<dbReference type="InterPro" id="IPR016024">
    <property type="entry name" value="ARM-type_fold"/>
</dbReference>
<feature type="domain" description="BP28 C-terminal" evidence="8">
    <location>
        <begin position="1767"/>
        <end position="1919"/>
    </location>
</feature>
<evidence type="ECO:0000256" key="7">
    <source>
        <dbReference type="RuleBase" id="RU367065"/>
    </source>
</evidence>
<evidence type="ECO:0000313" key="9">
    <source>
        <dbReference type="EMBL" id="KAK7602597.1"/>
    </source>
</evidence>
<accession>A0AAN9Y9D8</accession>
<dbReference type="Proteomes" id="UP001367676">
    <property type="component" value="Unassembled WGS sequence"/>
</dbReference>
<evidence type="ECO:0000256" key="3">
    <source>
        <dbReference type="ARBA" id="ARBA00022517"/>
    </source>
</evidence>
<proteinExistence type="inferred from homology"/>
<reference evidence="9 10" key="1">
    <citation type="submission" date="2024-03" db="EMBL/GenBank/DDBJ databases">
        <title>Adaptation during the transition from Ophiocordyceps entomopathogen to insect associate is accompanied by gene loss and intensified selection.</title>
        <authorList>
            <person name="Ward C.M."/>
            <person name="Onetto C.A."/>
            <person name="Borneman A.R."/>
        </authorList>
    </citation>
    <scope>NUCLEOTIDE SEQUENCE [LARGE SCALE GENOMIC DNA]</scope>
    <source>
        <strain evidence="9">AWRI1</strain>
        <tissue evidence="9">Single Adult Female</tissue>
    </source>
</reference>
<protein>
    <recommendedName>
        <fullName evidence="7">HEAT repeat-containing protein 1</fullName>
    </recommendedName>
</protein>
<dbReference type="SUPFAM" id="SSF48371">
    <property type="entry name" value="ARM repeat"/>
    <property type="match status" value="1"/>
</dbReference>
<dbReference type="InterPro" id="IPR011989">
    <property type="entry name" value="ARM-like"/>
</dbReference>
<comment type="caution">
    <text evidence="9">The sequence shown here is derived from an EMBL/GenBank/DDBJ whole genome shotgun (WGS) entry which is preliminary data.</text>
</comment>
<dbReference type="EMBL" id="JBBCAQ010000008">
    <property type="protein sequence ID" value="KAK7602597.1"/>
    <property type="molecule type" value="Genomic_DNA"/>
</dbReference>
<evidence type="ECO:0000256" key="1">
    <source>
        <dbReference type="ARBA" id="ARBA00004604"/>
    </source>
</evidence>
<gene>
    <name evidence="9" type="ORF">V9T40_008186</name>
</gene>
<dbReference type="SMART" id="SM01036">
    <property type="entry name" value="BP28CT"/>
    <property type="match status" value="1"/>
</dbReference>
<dbReference type="PANTHER" id="PTHR13457">
    <property type="entry name" value="BAP28"/>
    <property type="match status" value="1"/>
</dbReference>
<comment type="function">
    <text evidence="7">Involved in nucleolar processing of pre-18S ribosomal RNA.</text>
</comment>
<dbReference type="GO" id="GO:0000462">
    <property type="term" value="P:maturation of SSU-rRNA from tricistronic rRNA transcript (SSU-rRNA, 5.8S rRNA, LSU-rRNA)"/>
    <property type="evidence" value="ECO:0007669"/>
    <property type="project" value="TreeGrafter"/>
</dbReference>
<dbReference type="Pfam" id="PF12397">
    <property type="entry name" value="U3snoRNP10"/>
    <property type="match status" value="1"/>
</dbReference>
<keyword evidence="6 7" id="KW-0687">Ribonucleoprotein</keyword>
<dbReference type="GO" id="GO:0045943">
    <property type="term" value="P:positive regulation of transcription by RNA polymerase I"/>
    <property type="evidence" value="ECO:0007669"/>
    <property type="project" value="TreeGrafter"/>
</dbReference>
<evidence type="ECO:0000256" key="6">
    <source>
        <dbReference type="ARBA" id="ARBA00023274"/>
    </source>
</evidence>
<keyword evidence="3 7" id="KW-0690">Ribosome biogenesis</keyword>
<name>A0AAN9Y9D8_9HEMI</name>
<organism evidence="9 10">
    <name type="scientific">Parthenolecanium corni</name>
    <dbReference type="NCBI Taxonomy" id="536013"/>
    <lineage>
        <taxon>Eukaryota</taxon>
        <taxon>Metazoa</taxon>
        <taxon>Ecdysozoa</taxon>
        <taxon>Arthropoda</taxon>
        <taxon>Hexapoda</taxon>
        <taxon>Insecta</taxon>
        <taxon>Pterygota</taxon>
        <taxon>Neoptera</taxon>
        <taxon>Paraneoptera</taxon>
        <taxon>Hemiptera</taxon>
        <taxon>Sternorrhyncha</taxon>
        <taxon>Coccoidea</taxon>
        <taxon>Coccidae</taxon>
        <taxon>Parthenolecanium</taxon>
    </lineage>
</organism>
<sequence length="2050" mass="234437">MAHTSLAEQLRKLATPQTNVLFHRKTRPSLLFDPSEAAEIDRVTFYEIGISGLNELKEVNEVFEEFRTSLFDESSKNFERAVETFDVNHKLNKIIKRFLYLASPYFLLKPTQKAFEWLIVRFHIHEYNTNELICSALPYHGTRLFARLIQVLDLKKSNSQWQWLYPLQKKGVPLSKSALFNHCASDVNFLKMICDLTVDAVKIFEPNASKLSTLFGFYSTTVIGTIQTLNEVTELHLTHMLPSIFFGLSSDCVDYCASAFMIISSVLTKSNFQDRLRSKLTEKIAKIKHVPLQKSMVLLLNIMYQSEKVEEVTLSHKAIKSLAENSEWFVPVMKTFLSSGIHTNIFYLLLIRDGLKLINECDENEQTLFSFIENLINSCKLDDACAEKMIRIVINEARKKCHKKCCELVKSLENQYPNAWDGVVASLFEENQYPNSWDSVVASLFEKEPDESLSYVLGFTSATTQIEIFQKLNHPVASIRAEAIKNVANNPDSFKISYIESSLRARWNDEDPSVIEAMFLLPESLKLYSAETFEKLLLRSWMESKDKWNSLLFKILEALKVDSDFSCNSTKYLILLLPFLMSSSKKVREVILDINLPLFDAVKKKIQRNPDTAVIDAIKGCKKLPSVDDLIEVYQSLSPVANVHIFTFILLLSLLYENCNNEDKTKILTFFFDDIFPVHFKEVKWKLNIKWDDKRLCGYYVQTSQKIPLEIAYKFFDTIIQKTKVENEFLCSSWCDFTDQNLNLIALLYKYLSQCSELDDDNGCQILLLPLVEKFSKTLPSQLGFLCNMCVIHQQEPNIHLLTLKMMEQFLSTTKESYSSWAFTTKSYNIIVPTLLISLYSTESSIRNQVMVIVDRLAQSIGSALTKEVTYAQFLKYLHQFAQEIVLDRDQLLSRLYAFLTQDDDVQSLLPVAVRCFTKIFHDLFLEFIINERTPLLVSASLLQTLDYLRGSTVTRKLAPLAYRIVSSSNYPNDAGSQIVRCFIDKFNVTTLEVLLKDEQVFAFIEHCVKNFSSIKIRTENGVTSVGTLILRKFSVDLFDSMDVTMQKFFLDFVLQVCSHNDASDVVPAANSFMKKINLNCELIEPYFTNMKMLNFSKTKNSSAVRRSTDDEPSVLRKPEWRMGIALLELMQNKKKLYNCHLIIPSLFAVLEKCCEVDDYLPMEYAKQVCLSCILNCLQKMTTSKDTKQLEALFNVELIVKCIRMSPNPQTHHHALLLLAHGTSFAPNQVLHNIMAIFTFMGSSVLRQDDAFSLQIISNILETIVPLLVKRVDSQKLSKSAIVNVLRVFAATIPDIPDHRRIPLLMKLMKILHNGEYTYLLAILSMANCSKSTVPSKSMSAKCVEVLQELLLKFPSHISLTTVQKVISYVSELPHNLDDKSIKLEAENKDLFDLEKHSNKELCHFKYLLLNFTATVVSGQKFIEQISVLEMDDLLSYESHFKGIIEQIILYIRGILDFTATSKVAFAKYWKVMISLALEILNKVNALLTCETFVIVIKDLIEHDCLLVQRKSLELLNWRLQAAKEGTLKDDFSPKSLTSLIPSLMKIINTVADDADDNNVSQDLKLNQQTALISIKLLVKHCSASGCIQPFKQVLSRLIHLQSENMNEHVLASLILCVAELMANLRVQAIDGLPKFIPSLISLFKPYQNKDVAPNDVILICIITALQKIVETLPNFLSPYLESILFEISRITILLSDNKSENKSEDKPFGLVHKLNLIEQKIAAEVPSRVLWPSISASFVRACESRNFNSIKPLLSILVASFPRNCQISPELTSIFLSMFDFRCTANSATSDDICLVENYCIEALCNIVLKCSESTFRPFYHKLYEWGVIASKDQLKRDRILTYYKILCSLSESLKSIFVLFASNFVRNAVELLDKENISKSGQNKKKSYIDDAEKCVLLVDSVLKTLHNVFKYDTVKFLTKDRFNLLLEPLVNQIENTVGDYKLRSEEIIIPCIARFGAATSDDSLWKQFNYLVLLKTRHSSPEVRLTALETICTFATHLGDNFLPFLPESVPFFVELLEDENEMVEKQSHKAVQRLEQTLNESVRRYF</sequence>
<evidence type="ECO:0000256" key="4">
    <source>
        <dbReference type="ARBA" id="ARBA00022552"/>
    </source>
</evidence>
<evidence type="ECO:0000259" key="8">
    <source>
        <dbReference type="SMART" id="SM01036"/>
    </source>
</evidence>
<keyword evidence="5 7" id="KW-0539">Nucleus</keyword>
<dbReference type="GO" id="GO:0034455">
    <property type="term" value="C:t-UTP complex"/>
    <property type="evidence" value="ECO:0007669"/>
    <property type="project" value="TreeGrafter"/>
</dbReference>
<dbReference type="GO" id="GO:0030686">
    <property type="term" value="C:90S preribosome"/>
    <property type="evidence" value="ECO:0007669"/>
    <property type="project" value="TreeGrafter"/>
</dbReference>
<evidence type="ECO:0000256" key="5">
    <source>
        <dbReference type="ARBA" id="ARBA00023242"/>
    </source>
</evidence>
<dbReference type="InterPro" id="IPR040191">
    <property type="entry name" value="UTP10"/>
</dbReference>
<evidence type="ECO:0000313" key="10">
    <source>
        <dbReference type="Proteomes" id="UP001367676"/>
    </source>
</evidence>
<dbReference type="Pfam" id="PF08146">
    <property type="entry name" value="BP28CT"/>
    <property type="match status" value="1"/>
</dbReference>
<dbReference type="GO" id="GO:0030515">
    <property type="term" value="F:snoRNA binding"/>
    <property type="evidence" value="ECO:0007669"/>
    <property type="project" value="TreeGrafter"/>
</dbReference>
<evidence type="ECO:0000256" key="2">
    <source>
        <dbReference type="ARBA" id="ARBA00010559"/>
    </source>
</evidence>
<dbReference type="InterPro" id="IPR056473">
    <property type="entry name" value="HEAT_Utp10/HEAT1"/>
</dbReference>
<dbReference type="InterPro" id="IPR012954">
    <property type="entry name" value="BP28_C_dom"/>
</dbReference>
<keyword evidence="4 7" id="KW-0698">rRNA processing</keyword>
<keyword evidence="10" id="KW-1185">Reference proteome</keyword>
<dbReference type="Pfam" id="PF23243">
    <property type="entry name" value="HEAT_HEATR1"/>
    <property type="match status" value="1"/>
</dbReference>
<dbReference type="InterPro" id="IPR022125">
    <property type="entry name" value="U3snoRNP10_N"/>
</dbReference>
<comment type="similarity">
    <text evidence="2 7">Belongs to the HEATR1/UTP10 family.</text>
</comment>
<dbReference type="Gene3D" id="1.25.10.10">
    <property type="entry name" value="Leucine-rich Repeat Variant"/>
    <property type="match status" value="2"/>
</dbReference>
<dbReference type="GO" id="GO:0032040">
    <property type="term" value="C:small-subunit processome"/>
    <property type="evidence" value="ECO:0007669"/>
    <property type="project" value="TreeGrafter"/>
</dbReference>